<dbReference type="OrthoDB" id="428854at2759"/>
<evidence type="ECO:0000256" key="7">
    <source>
        <dbReference type="ARBA" id="ARBA00023242"/>
    </source>
</evidence>
<evidence type="ECO:0000313" key="16">
    <source>
        <dbReference type="Proteomes" id="UP000290189"/>
    </source>
</evidence>
<evidence type="ECO:0000313" key="14">
    <source>
        <dbReference type="EMBL" id="SPQ95196.1"/>
    </source>
</evidence>
<accession>A0A0G4ISW4</accession>
<evidence type="ECO:0000256" key="10">
    <source>
        <dbReference type="SAM" id="MobiDB-lite"/>
    </source>
</evidence>
<evidence type="ECO:0000313" key="15">
    <source>
        <dbReference type="Proteomes" id="UP000039324"/>
    </source>
</evidence>
<feature type="domain" description="N-acetyltransferase ESCO zinc-finger" evidence="11">
    <location>
        <begin position="37"/>
        <end position="75"/>
    </location>
</feature>
<dbReference type="STRING" id="37360.A0A0G4ISW4"/>
<evidence type="ECO:0000256" key="1">
    <source>
        <dbReference type="ARBA" id="ARBA00004123"/>
    </source>
</evidence>
<keyword evidence="4" id="KW-0479">Metal-binding</keyword>
<sequence>MSALDALMRRGRGGTGRRPTKKAKTGGGDGGGKRLVQMRLDVGQASIGSTRCPDCGMMYMKGEPQDDKQHAVYHASIVEGVAFTQQKSQIVDLLDGPRDSFALYRVHVGLQQQRPRGSIEQIIRRAQRDLGMDCEAPLQFAPGHQLFFVVATKSNRVAACAVCRPLTKAYVPDEANIRAAPSERNAVPARLGVDVIWVHGRQRRKKLASWLLDTARQHLTFGLPVPVAQVAFSQPTEAGAAFARSYTSARLLVYGPESDADNGT</sequence>
<gene>
    <name evidence="13" type="ORF">PBRA_006343</name>
    <name evidence="14" type="ORF">PLBR_LOCUS2411</name>
</gene>
<dbReference type="EMBL" id="OVEO01000003">
    <property type="protein sequence ID" value="SPQ95196.1"/>
    <property type="molecule type" value="Genomic_DNA"/>
</dbReference>
<organism evidence="13 15">
    <name type="scientific">Plasmodiophora brassicae</name>
    <name type="common">Clubroot disease agent</name>
    <dbReference type="NCBI Taxonomy" id="37360"/>
    <lineage>
        <taxon>Eukaryota</taxon>
        <taxon>Sar</taxon>
        <taxon>Rhizaria</taxon>
        <taxon>Endomyxa</taxon>
        <taxon>Phytomyxea</taxon>
        <taxon>Plasmodiophorida</taxon>
        <taxon>Plasmodiophoridae</taxon>
        <taxon>Plasmodiophora</taxon>
    </lineage>
</organism>
<comment type="similarity">
    <text evidence="2">Belongs to the acetyltransferase family. ECO subfamily.</text>
</comment>
<dbReference type="AlphaFoldDB" id="A0A0G4ISW4"/>
<dbReference type="OMA" id="KEHQKFC"/>
<reference evidence="13 15" key="1">
    <citation type="submission" date="2015-02" db="EMBL/GenBank/DDBJ databases">
        <authorList>
            <person name="Chooi Y.-H."/>
        </authorList>
    </citation>
    <scope>NUCLEOTIDE SEQUENCE [LARGE SCALE GENOMIC DNA]</scope>
    <source>
        <strain evidence="13">E3</strain>
    </source>
</reference>
<keyword evidence="7" id="KW-0539">Nucleus</keyword>
<keyword evidence="9" id="KW-0012">Acyltransferase</keyword>
<dbReference type="Pfam" id="PF13878">
    <property type="entry name" value="zf-C2H2_3"/>
    <property type="match status" value="1"/>
</dbReference>
<name>A0A0G4ISW4_PLABS</name>
<evidence type="ECO:0000256" key="8">
    <source>
        <dbReference type="ARBA" id="ARBA00023306"/>
    </source>
</evidence>
<evidence type="ECO:0000256" key="3">
    <source>
        <dbReference type="ARBA" id="ARBA00022679"/>
    </source>
</evidence>
<dbReference type="GO" id="GO:0005634">
    <property type="term" value="C:nucleus"/>
    <property type="evidence" value="ECO:0007669"/>
    <property type="project" value="UniProtKB-SubCell"/>
</dbReference>
<feature type="domain" description="N-acetyltransferase ESCO acetyl-transferase" evidence="12">
    <location>
        <begin position="187"/>
        <end position="250"/>
    </location>
</feature>
<dbReference type="GO" id="GO:0008270">
    <property type="term" value="F:zinc ion binding"/>
    <property type="evidence" value="ECO:0007669"/>
    <property type="project" value="UniProtKB-KW"/>
</dbReference>
<evidence type="ECO:0000256" key="2">
    <source>
        <dbReference type="ARBA" id="ARBA00005816"/>
    </source>
</evidence>
<evidence type="ECO:0000256" key="5">
    <source>
        <dbReference type="ARBA" id="ARBA00022771"/>
    </source>
</evidence>
<evidence type="ECO:0000259" key="12">
    <source>
        <dbReference type="Pfam" id="PF13880"/>
    </source>
</evidence>
<evidence type="ECO:0000259" key="11">
    <source>
        <dbReference type="Pfam" id="PF13878"/>
    </source>
</evidence>
<evidence type="ECO:0008006" key="17">
    <source>
        <dbReference type="Google" id="ProtNLM"/>
    </source>
</evidence>
<dbReference type="SUPFAM" id="SSF55729">
    <property type="entry name" value="Acyl-CoA N-acyltransferases (Nat)"/>
    <property type="match status" value="1"/>
</dbReference>
<keyword evidence="6" id="KW-0862">Zinc</keyword>
<keyword evidence="15" id="KW-1185">Reference proteome</keyword>
<geneLocation type="mitochondrion" evidence="14"/>
<dbReference type="GO" id="GO:0061733">
    <property type="term" value="F:protein-lysine-acetyltransferase activity"/>
    <property type="evidence" value="ECO:0007669"/>
    <property type="project" value="TreeGrafter"/>
</dbReference>
<keyword evidence="5" id="KW-0863">Zinc-finger</keyword>
<dbReference type="InterPro" id="IPR016181">
    <property type="entry name" value="Acyl_CoA_acyltransferase"/>
</dbReference>
<feature type="region of interest" description="Disordered" evidence="10">
    <location>
        <begin position="1"/>
        <end position="33"/>
    </location>
</feature>
<dbReference type="Proteomes" id="UP000290189">
    <property type="component" value="Unassembled WGS sequence"/>
</dbReference>
<keyword evidence="8" id="KW-0131">Cell cycle</keyword>
<keyword evidence="14" id="KW-0496">Mitochondrion</keyword>
<comment type="subcellular location">
    <subcellularLocation>
        <location evidence="1">Nucleus</location>
    </subcellularLocation>
</comment>
<dbReference type="GO" id="GO:0000785">
    <property type="term" value="C:chromatin"/>
    <property type="evidence" value="ECO:0007669"/>
    <property type="project" value="TreeGrafter"/>
</dbReference>
<dbReference type="InterPro" id="IPR028005">
    <property type="entry name" value="AcTrfase_ESCO_Znf_dom"/>
</dbReference>
<evidence type="ECO:0000256" key="4">
    <source>
        <dbReference type="ARBA" id="ARBA00022723"/>
    </source>
</evidence>
<evidence type="ECO:0000256" key="9">
    <source>
        <dbReference type="ARBA" id="ARBA00023315"/>
    </source>
</evidence>
<protein>
    <recommendedName>
        <fullName evidence="17">N-acetyltransferase ESCO zinc-finger domain-containing protein</fullName>
    </recommendedName>
</protein>
<dbReference type="PANTHER" id="PTHR45884:SF2">
    <property type="entry name" value="N-ACETYLTRANSFERASE ECO"/>
    <property type="match status" value="1"/>
</dbReference>
<proteinExistence type="inferred from homology"/>
<dbReference type="GO" id="GO:0007064">
    <property type="term" value="P:mitotic sister chromatid cohesion"/>
    <property type="evidence" value="ECO:0007669"/>
    <property type="project" value="TreeGrafter"/>
</dbReference>
<dbReference type="PANTHER" id="PTHR45884">
    <property type="entry name" value="N-ACETYLTRANSFERASE ECO"/>
    <property type="match status" value="1"/>
</dbReference>
<keyword evidence="3" id="KW-0808">Transferase</keyword>
<reference evidence="14 16" key="2">
    <citation type="submission" date="2018-03" db="EMBL/GenBank/DDBJ databases">
        <authorList>
            <person name="Fogelqvist J."/>
        </authorList>
    </citation>
    <scope>NUCLEOTIDE SEQUENCE [LARGE SCALE GENOMIC DNA]</scope>
</reference>
<dbReference type="EMBL" id="CDSF01000083">
    <property type="protein sequence ID" value="CEO98229.1"/>
    <property type="molecule type" value="Genomic_DNA"/>
</dbReference>
<dbReference type="Pfam" id="PF13880">
    <property type="entry name" value="Acetyltransf_13"/>
    <property type="match status" value="1"/>
</dbReference>
<evidence type="ECO:0000313" key="13">
    <source>
        <dbReference type="EMBL" id="CEO98229.1"/>
    </source>
</evidence>
<dbReference type="Proteomes" id="UP000039324">
    <property type="component" value="Unassembled WGS sequence"/>
</dbReference>
<dbReference type="InterPro" id="IPR028009">
    <property type="entry name" value="ESCO_Acetyltransf_dom"/>
</dbReference>
<evidence type="ECO:0000256" key="6">
    <source>
        <dbReference type="ARBA" id="ARBA00022833"/>
    </source>
</evidence>